<keyword evidence="7 8" id="KW-0472">Membrane</keyword>
<gene>
    <name evidence="11" type="ORF">HMPREF0179_02229</name>
</gene>
<accession>E5Y7R4</accession>
<dbReference type="PANTHER" id="PTHR42751:SF3">
    <property type="entry name" value="SODIUM_GLUTAMATE SYMPORTER"/>
    <property type="match status" value="1"/>
</dbReference>
<keyword evidence="12" id="KW-1185">Reference proteome</keyword>
<keyword evidence="4" id="KW-0630">Potassium</keyword>
<dbReference type="Gene3D" id="3.30.70.1450">
    <property type="entry name" value="Regulator of K+ conductance, C-terminal domain"/>
    <property type="match status" value="1"/>
</dbReference>
<keyword evidence="4" id="KW-0406">Ion transport</keyword>
<dbReference type="GO" id="GO:0008324">
    <property type="term" value="F:monoatomic cation transmembrane transporter activity"/>
    <property type="evidence" value="ECO:0007669"/>
    <property type="project" value="InterPro"/>
</dbReference>
<feature type="domain" description="RCK C-terminal" evidence="10">
    <location>
        <begin position="571"/>
        <end position="655"/>
    </location>
</feature>
<feature type="transmembrane region" description="Helical" evidence="8">
    <location>
        <begin position="296"/>
        <end position="319"/>
    </location>
</feature>
<dbReference type="OrthoDB" id="9781411at2"/>
<dbReference type="Gene3D" id="1.20.1530.20">
    <property type="match status" value="1"/>
</dbReference>
<dbReference type="InterPro" id="IPR036721">
    <property type="entry name" value="RCK_C_sf"/>
</dbReference>
<feature type="transmembrane region" description="Helical" evidence="8">
    <location>
        <begin position="55"/>
        <end position="74"/>
    </location>
</feature>
<comment type="subcellular location">
    <subcellularLocation>
        <location evidence="1">Membrane</location>
        <topology evidence="1">Multi-pass membrane protein</topology>
    </subcellularLocation>
</comment>
<dbReference type="InterPro" id="IPR038770">
    <property type="entry name" value="Na+/solute_symporter_sf"/>
</dbReference>
<feature type="transmembrane region" description="Helical" evidence="8">
    <location>
        <begin position="31"/>
        <end position="49"/>
    </location>
</feature>
<keyword evidence="4" id="KW-0633">Potassium transport</keyword>
<dbReference type="PANTHER" id="PTHR42751">
    <property type="entry name" value="SODIUM/HYDROGEN EXCHANGER FAMILY/TRKA DOMAIN PROTEIN"/>
    <property type="match status" value="1"/>
</dbReference>
<evidence type="ECO:0000259" key="9">
    <source>
        <dbReference type="PROSITE" id="PS51201"/>
    </source>
</evidence>
<evidence type="ECO:0000256" key="5">
    <source>
        <dbReference type="ARBA" id="ARBA00022692"/>
    </source>
</evidence>
<evidence type="ECO:0000313" key="11">
    <source>
        <dbReference type="EMBL" id="EFV43930.1"/>
    </source>
</evidence>
<keyword evidence="3" id="KW-0813">Transport</keyword>
<keyword evidence="6 8" id="KW-1133">Transmembrane helix</keyword>
<evidence type="ECO:0000256" key="2">
    <source>
        <dbReference type="ARBA" id="ARBA00005551"/>
    </source>
</evidence>
<dbReference type="EMBL" id="ADCP02000001">
    <property type="protein sequence ID" value="EFV43930.1"/>
    <property type="molecule type" value="Genomic_DNA"/>
</dbReference>
<dbReference type="PROSITE" id="PS51202">
    <property type="entry name" value="RCK_C"/>
    <property type="match status" value="1"/>
</dbReference>
<dbReference type="InterPro" id="IPR006037">
    <property type="entry name" value="RCK_C"/>
</dbReference>
<dbReference type="eggNOG" id="COG4651">
    <property type="taxonomic scope" value="Bacteria"/>
</dbReference>
<evidence type="ECO:0000256" key="1">
    <source>
        <dbReference type="ARBA" id="ARBA00004141"/>
    </source>
</evidence>
<protein>
    <submittedName>
        <fullName evidence="11">Monovalent cation:proton antiporter-2 (CPA2) family transporter</fullName>
    </submittedName>
</protein>
<dbReference type="Pfam" id="PF02254">
    <property type="entry name" value="TrkA_N"/>
    <property type="match status" value="1"/>
</dbReference>
<dbReference type="GO" id="GO:1902600">
    <property type="term" value="P:proton transmembrane transport"/>
    <property type="evidence" value="ECO:0007669"/>
    <property type="project" value="InterPro"/>
</dbReference>
<comment type="caution">
    <text evidence="11">The sequence shown here is derived from an EMBL/GenBank/DDBJ whole genome shotgun (WGS) entry which is preliminary data.</text>
</comment>
<evidence type="ECO:0000256" key="4">
    <source>
        <dbReference type="ARBA" id="ARBA00022538"/>
    </source>
</evidence>
<dbReference type="InterPro" id="IPR006153">
    <property type="entry name" value="Cation/H_exchanger_TM"/>
</dbReference>
<dbReference type="PROSITE" id="PS51201">
    <property type="entry name" value="RCK_N"/>
    <property type="match status" value="1"/>
</dbReference>
<feature type="transmembrane region" description="Helical" evidence="8">
    <location>
        <begin position="270"/>
        <end position="289"/>
    </location>
</feature>
<dbReference type="GO" id="GO:0006813">
    <property type="term" value="P:potassium ion transport"/>
    <property type="evidence" value="ECO:0007669"/>
    <property type="project" value="UniProtKB-KW"/>
</dbReference>
<feature type="domain" description="RCK N-terminal" evidence="9">
    <location>
        <begin position="405"/>
        <end position="521"/>
    </location>
</feature>
<feature type="transmembrane region" description="Helical" evidence="8">
    <location>
        <begin position="217"/>
        <end position="250"/>
    </location>
</feature>
<dbReference type="SUPFAM" id="SSF51735">
    <property type="entry name" value="NAD(P)-binding Rossmann-fold domains"/>
    <property type="match status" value="1"/>
</dbReference>
<feature type="transmembrane region" description="Helical" evidence="8">
    <location>
        <begin position="177"/>
        <end position="197"/>
    </location>
</feature>
<dbReference type="Pfam" id="PF00999">
    <property type="entry name" value="Na_H_Exchanger"/>
    <property type="match status" value="1"/>
</dbReference>
<evidence type="ECO:0000256" key="8">
    <source>
        <dbReference type="SAM" id="Phobius"/>
    </source>
</evidence>
<evidence type="ECO:0000259" key="10">
    <source>
        <dbReference type="PROSITE" id="PS51202"/>
    </source>
</evidence>
<evidence type="ECO:0000256" key="6">
    <source>
        <dbReference type="ARBA" id="ARBA00022989"/>
    </source>
</evidence>
<feature type="transmembrane region" description="Helical" evidence="8">
    <location>
        <begin position="325"/>
        <end position="346"/>
    </location>
</feature>
<dbReference type="RefSeq" id="WP_005028041.1">
    <property type="nucleotide sequence ID" value="NZ_KE150238.1"/>
</dbReference>
<reference evidence="11 12" key="1">
    <citation type="submission" date="2010-10" db="EMBL/GenBank/DDBJ databases">
        <authorList>
            <consortium name="The Broad Institute Genome Sequencing Platform"/>
            <person name="Ward D."/>
            <person name="Earl A."/>
            <person name="Feldgarden M."/>
            <person name="Young S.K."/>
            <person name="Gargeya S."/>
            <person name="Zeng Q."/>
            <person name="Alvarado L."/>
            <person name="Berlin A."/>
            <person name="Bochicchio J."/>
            <person name="Chapman S.B."/>
            <person name="Chen Z."/>
            <person name="Freedman E."/>
            <person name="Gellesch M."/>
            <person name="Goldberg J."/>
            <person name="Griggs A."/>
            <person name="Gujja S."/>
            <person name="Heilman E."/>
            <person name="Heiman D."/>
            <person name="Howarth C."/>
            <person name="Mehta T."/>
            <person name="Neiman D."/>
            <person name="Pearson M."/>
            <person name="Roberts A."/>
            <person name="Saif S."/>
            <person name="Shea T."/>
            <person name="Shenoy N."/>
            <person name="Sisk P."/>
            <person name="Stolte C."/>
            <person name="Sykes S."/>
            <person name="White J."/>
            <person name="Yandava C."/>
            <person name="Allen-Vercoe E."/>
            <person name="Sibley C."/>
            <person name="Ambrose C.E."/>
            <person name="Strauss J."/>
            <person name="Daigneault M."/>
            <person name="Haas B."/>
            <person name="Nusbaum C."/>
            <person name="Birren B."/>
        </authorList>
    </citation>
    <scope>NUCLEOTIDE SEQUENCE [LARGE SCALE GENOMIC DNA]</scope>
    <source>
        <strain evidence="11 12">3_1_6</strain>
    </source>
</reference>
<feature type="transmembrane region" description="Helical" evidence="8">
    <location>
        <begin position="115"/>
        <end position="135"/>
    </location>
</feature>
<feature type="transmembrane region" description="Helical" evidence="8">
    <location>
        <begin position="147"/>
        <end position="171"/>
    </location>
</feature>
<dbReference type="SUPFAM" id="SSF116726">
    <property type="entry name" value="TrkA C-terminal domain-like"/>
    <property type="match status" value="1"/>
</dbReference>
<evidence type="ECO:0000256" key="3">
    <source>
        <dbReference type="ARBA" id="ARBA00022448"/>
    </source>
</evidence>
<sequence length="665" mass="71869">MDIPLLPDIVAIFCLSIGVLLVCHQVKIPPIVGFLLTGVLCGPTALGLVQNPHAVELLAEIGVVLLLFSIGLEMSGEELMRLKRPVFVGGTAQVLLTVGAFMCLGVLTGQTWQQSMMYGFLASLSSTAIVLSRLQQKAQSESPQGRLDFSVLIFQDIAVVPMMLAIPILAGRGDTDLGGMLVSAGRTLVILVGGWVLARHVVPRIMQLVLRTRSKELMLMTVLGLCFAIALGTASLGLSLALGAFLAGLLLSGSEYSLNVLEGILPFKDVFTSLFFISVGMLLDVGFLVHHLDKVFLFAALLIFLKSILSLPPMLLVGYPLRVSILAAMSLAQIGEFSFVLARSAVNSGLMDNDGYQMFLAASIVTMMLTPTVMEIAPKVASFVSRHMHMPVDEEAAAQRDESLKDHLIIVGFGVGGKHLARTAREAGIPYVILEMNPDTVSRYGGKEPIHGGDASKPLVLEHFGIQSARVIAVVISDPSAVRAITAVARKLNPKVHIVVRTRFLGEVDALRRLGADDVIPEDFETSIEIFSRVLGHYLVPRQTIERFVNSIRHEYYNMARQLRMTGMDLPSLADEVLTGLEVVACKVEPGCALDGKRLMDTSLRKKYGVTVVGIRHAGQIIPSPGGDAFLHGDDTVFLFASPASLTTVMPFFRTNPEPERAEDL</sequence>
<evidence type="ECO:0000256" key="7">
    <source>
        <dbReference type="ARBA" id="ARBA00023136"/>
    </source>
</evidence>
<dbReference type="Proteomes" id="UP000006034">
    <property type="component" value="Unassembled WGS sequence"/>
</dbReference>
<dbReference type="AlphaFoldDB" id="E5Y7R4"/>
<keyword evidence="5 8" id="KW-0812">Transmembrane</keyword>
<dbReference type="GO" id="GO:0015297">
    <property type="term" value="F:antiporter activity"/>
    <property type="evidence" value="ECO:0007669"/>
    <property type="project" value="InterPro"/>
</dbReference>
<dbReference type="Pfam" id="PF02080">
    <property type="entry name" value="TrkA_C"/>
    <property type="match status" value="1"/>
</dbReference>
<dbReference type="eggNOG" id="COG1226">
    <property type="taxonomic scope" value="Bacteria"/>
</dbReference>
<comment type="similarity">
    <text evidence="2">Belongs to the monovalent cation:proton antiporter 2 (CPA2) transporter (TC 2.A.37) family.</text>
</comment>
<dbReference type="GO" id="GO:0016020">
    <property type="term" value="C:membrane"/>
    <property type="evidence" value="ECO:0007669"/>
    <property type="project" value="UniProtKB-SubCell"/>
</dbReference>
<feature type="transmembrane region" description="Helical" evidence="8">
    <location>
        <begin position="358"/>
        <end position="377"/>
    </location>
</feature>
<feature type="transmembrane region" description="Helical" evidence="8">
    <location>
        <begin position="6"/>
        <end position="24"/>
    </location>
</feature>
<dbReference type="InterPro" id="IPR003148">
    <property type="entry name" value="RCK_N"/>
</dbReference>
<dbReference type="HOGENOM" id="CLU_005126_9_0_7"/>
<name>E5Y7R4_BILW3</name>
<evidence type="ECO:0000313" key="12">
    <source>
        <dbReference type="Proteomes" id="UP000006034"/>
    </source>
</evidence>
<organism evidence="11 12">
    <name type="scientific">Bilophila wadsworthia (strain 3_1_6)</name>
    <dbReference type="NCBI Taxonomy" id="563192"/>
    <lineage>
        <taxon>Bacteria</taxon>
        <taxon>Pseudomonadati</taxon>
        <taxon>Thermodesulfobacteriota</taxon>
        <taxon>Desulfovibrionia</taxon>
        <taxon>Desulfovibrionales</taxon>
        <taxon>Desulfovibrionaceae</taxon>
        <taxon>Bilophila</taxon>
    </lineage>
</organism>
<dbReference type="GeneID" id="78085371"/>
<dbReference type="STRING" id="563192.HMPREF0179_02229"/>
<dbReference type="InterPro" id="IPR036291">
    <property type="entry name" value="NAD(P)-bd_dom_sf"/>
</dbReference>
<dbReference type="Gene3D" id="3.40.50.720">
    <property type="entry name" value="NAD(P)-binding Rossmann-like Domain"/>
    <property type="match status" value="1"/>
</dbReference>
<feature type="transmembrane region" description="Helical" evidence="8">
    <location>
        <begin position="86"/>
        <end position="109"/>
    </location>
</feature>
<proteinExistence type="inferred from homology"/>
<reference evidence="11 12" key="2">
    <citation type="submission" date="2013-04" db="EMBL/GenBank/DDBJ databases">
        <title>The Genome Sequence of Bilophila wadsworthia 3_1_6.</title>
        <authorList>
            <consortium name="The Broad Institute Genomics Platform"/>
            <person name="Earl A."/>
            <person name="Ward D."/>
            <person name="Feldgarden M."/>
            <person name="Gevers D."/>
            <person name="Sibley C."/>
            <person name="Strauss J."/>
            <person name="Allen-Vercoe E."/>
            <person name="Walker B."/>
            <person name="Young S."/>
            <person name="Zeng Q."/>
            <person name="Gargeya S."/>
            <person name="Fitzgerald M."/>
            <person name="Haas B."/>
            <person name="Abouelleil A."/>
            <person name="Allen A.W."/>
            <person name="Alvarado L."/>
            <person name="Arachchi H.M."/>
            <person name="Berlin A.M."/>
            <person name="Chapman S.B."/>
            <person name="Gainer-Dewar J."/>
            <person name="Goldberg J."/>
            <person name="Griggs A."/>
            <person name="Gujja S."/>
            <person name="Hansen M."/>
            <person name="Howarth C."/>
            <person name="Imamovic A."/>
            <person name="Ireland A."/>
            <person name="Larimer J."/>
            <person name="McCowan C."/>
            <person name="Murphy C."/>
            <person name="Pearson M."/>
            <person name="Poon T.W."/>
            <person name="Priest M."/>
            <person name="Roberts A."/>
            <person name="Saif S."/>
            <person name="Shea T."/>
            <person name="Sisk P."/>
            <person name="Sykes S."/>
            <person name="Wortman J."/>
            <person name="Nusbaum C."/>
            <person name="Birren B."/>
        </authorList>
    </citation>
    <scope>NUCLEOTIDE SEQUENCE [LARGE SCALE GENOMIC DNA]</scope>
    <source>
        <strain evidence="11 12">3_1_6</strain>
    </source>
</reference>